<organism evidence="1 2">
    <name type="scientific">Candidatus Edwardsbacteria bacterium GWF2_54_11</name>
    <dbReference type="NCBI Taxonomy" id="1817851"/>
    <lineage>
        <taxon>Bacteria</taxon>
        <taxon>Candidatus Edwardsiibacteriota</taxon>
    </lineage>
</organism>
<comment type="caution">
    <text evidence="1">The sequence shown here is derived from an EMBL/GenBank/DDBJ whole genome shotgun (WGS) entry which is preliminary data.</text>
</comment>
<protein>
    <submittedName>
        <fullName evidence="1">Uncharacterized protein</fullName>
    </submittedName>
</protein>
<evidence type="ECO:0000313" key="1">
    <source>
        <dbReference type="EMBL" id="OGF09337.1"/>
    </source>
</evidence>
<dbReference type="EMBL" id="MFFM01000042">
    <property type="protein sequence ID" value="OGF09337.1"/>
    <property type="molecule type" value="Genomic_DNA"/>
</dbReference>
<name>A0A1F5R4D8_9BACT</name>
<evidence type="ECO:0000313" key="2">
    <source>
        <dbReference type="Proteomes" id="UP000177230"/>
    </source>
</evidence>
<dbReference type="AlphaFoldDB" id="A0A1F5R4D8"/>
<gene>
    <name evidence="1" type="ORF">A2024_08610</name>
</gene>
<dbReference type="Proteomes" id="UP000177230">
    <property type="component" value="Unassembled WGS sequence"/>
</dbReference>
<accession>A0A1F5R4D8</accession>
<proteinExistence type="predicted"/>
<reference evidence="1 2" key="1">
    <citation type="journal article" date="2016" name="Nat. Commun.">
        <title>Thousands of microbial genomes shed light on interconnected biogeochemical processes in an aquifer system.</title>
        <authorList>
            <person name="Anantharaman K."/>
            <person name="Brown C.T."/>
            <person name="Hug L.A."/>
            <person name="Sharon I."/>
            <person name="Castelle C.J."/>
            <person name="Probst A.J."/>
            <person name="Thomas B.C."/>
            <person name="Singh A."/>
            <person name="Wilkins M.J."/>
            <person name="Karaoz U."/>
            <person name="Brodie E.L."/>
            <person name="Williams K.H."/>
            <person name="Hubbard S.S."/>
            <person name="Banfield J.F."/>
        </authorList>
    </citation>
    <scope>NUCLEOTIDE SEQUENCE [LARGE SCALE GENOMIC DNA]</scope>
</reference>
<sequence>MGIVNIQDRLGAGVQQGSQLVIQADRKIVFSHKMDNIVPVGRLGMIFHVSRGKVFSETVEMILPEGIDPIA</sequence>